<feature type="domain" description="DUF7748" evidence="1">
    <location>
        <begin position="3"/>
        <end position="92"/>
    </location>
</feature>
<dbReference type="EMBL" id="CM026424">
    <property type="protein sequence ID" value="KAG0581235.1"/>
    <property type="molecule type" value="Genomic_DNA"/>
</dbReference>
<dbReference type="AlphaFoldDB" id="A0A8T0IE10"/>
<sequence length="221" mass="25350">MVRVEVINGTGEEIVIKEGNAGIYREVQRIRKGGSHTVSVDENATYREFMCVETKSGLTVTLTSDDCIDYSEVRIKYDENKTKLYFESTPRKTRGIIDATTDSNIGKSVKGASSWFTGLFKKEMNTPHLRLHHHLRHGHFFLRGRNSFGIKRISCNTSNFWCSSCSSWLGVPFVLVLLRLDFSISENSYVECFSCPSGHNYEEVFCHCILWWLQKELETLN</sequence>
<reference evidence="2" key="1">
    <citation type="submission" date="2020-06" db="EMBL/GenBank/DDBJ databases">
        <title>WGS assembly of Ceratodon purpureus strain R40.</title>
        <authorList>
            <person name="Carey S.B."/>
            <person name="Jenkins J."/>
            <person name="Shu S."/>
            <person name="Lovell J.T."/>
            <person name="Sreedasyam A."/>
            <person name="Maumus F."/>
            <person name="Tiley G.P."/>
            <person name="Fernandez-Pozo N."/>
            <person name="Barry K."/>
            <person name="Chen C."/>
            <person name="Wang M."/>
            <person name="Lipzen A."/>
            <person name="Daum C."/>
            <person name="Saski C.A."/>
            <person name="Payton A.C."/>
            <person name="Mcbreen J.C."/>
            <person name="Conrad R.E."/>
            <person name="Kollar L.M."/>
            <person name="Olsson S."/>
            <person name="Huttunen S."/>
            <person name="Landis J.B."/>
            <person name="Wickett N.J."/>
            <person name="Johnson M.G."/>
            <person name="Rensing S.A."/>
            <person name="Grimwood J."/>
            <person name="Schmutz J."/>
            <person name="Mcdaniel S.F."/>
        </authorList>
    </citation>
    <scope>NUCLEOTIDE SEQUENCE</scope>
    <source>
        <strain evidence="2">R40</strain>
    </source>
</reference>
<dbReference type="Pfam" id="PF24928">
    <property type="entry name" value="DUF7748"/>
    <property type="match status" value="1"/>
</dbReference>
<protein>
    <recommendedName>
        <fullName evidence="1">DUF7748 domain-containing protein</fullName>
    </recommendedName>
</protein>
<gene>
    <name evidence="2" type="ORF">KC19_4G234900</name>
</gene>
<comment type="caution">
    <text evidence="2">The sequence shown here is derived from an EMBL/GenBank/DDBJ whole genome shotgun (WGS) entry which is preliminary data.</text>
</comment>
<evidence type="ECO:0000259" key="1">
    <source>
        <dbReference type="Pfam" id="PF24928"/>
    </source>
</evidence>
<evidence type="ECO:0000313" key="2">
    <source>
        <dbReference type="EMBL" id="KAG0581235.1"/>
    </source>
</evidence>
<name>A0A8T0IE10_CERPU</name>
<dbReference type="PANTHER" id="PTHR48468:SF1">
    <property type="entry name" value="PLASTOCYANIN-LIKE DOMAIN-CONTAINING PROTEIN"/>
    <property type="match status" value="1"/>
</dbReference>
<accession>A0A8T0IE10</accession>
<evidence type="ECO:0000313" key="3">
    <source>
        <dbReference type="Proteomes" id="UP000822688"/>
    </source>
</evidence>
<dbReference type="Proteomes" id="UP000822688">
    <property type="component" value="Chromosome 4"/>
</dbReference>
<dbReference type="InterPro" id="IPR056650">
    <property type="entry name" value="DUF7748"/>
</dbReference>
<dbReference type="PANTHER" id="PTHR48468">
    <property type="entry name" value="PLASTOCYANIN-LIKE DOMAIN-CONTAINING PROTEIN"/>
    <property type="match status" value="1"/>
</dbReference>
<keyword evidence="3" id="KW-1185">Reference proteome</keyword>
<proteinExistence type="predicted"/>
<organism evidence="2 3">
    <name type="scientific">Ceratodon purpureus</name>
    <name type="common">Fire moss</name>
    <name type="synonym">Dicranum purpureum</name>
    <dbReference type="NCBI Taxonomy" id="3225"/>
    <lineage>
        <taxon>Eukaryota</taxon>
        <taxon>Viridiplantae</taxon>
        <taxon>Streptophyta</taxon>
        <taxon>Embryophyta</taxon>
        <taxon>Bryophyta</taxon>
        <taxon>Bryophytina</taxon>
        <taxon>Bryopsida</taxon>
        <taxon>Dicranidae</taxon>
        <taxon>Pseudoditrichales</taxon>
        <taxon>Ditrichaceae</taxon>
        <taxon>Ceratodon</taxon>
    </lineage>
</organism>